<name>A0A919RAM7_9ACTN</name>
<keyword evidence="2" id="KW-1185">Reference proteome</keyword>
<evidence type="ECO:0000313" key="2">
    <source>
        <dbReference type="Proteomes" id="UP000606172"/>
    </source>
</evidence>
<protein>
    <submittedName>
        <fullName evidence="1">Uncharacterized protein</fullName>
    </submittedName>
</protein>
<sequence>MHIQPGIPSGVRDALVRLVIFKAAEAGALHVVTSIEEPELRGLGFQPTDGGGLVFHTSSAKPPGA</sequence>
<dbReference type="EMBL" id="BOOW01000006">
    <property type="protein sequence ID" value="GII90456.1"/>
    <property type="molecule type" value="Genomic_DNA"/>
</dbReference>
<proteinExistence type="predicted"/>
<dbReference type="AlphaFoldDB" id="A0A919RAM7"/>
<organism evidence="1 2">
    <name type="scientific">Sinosporangium siamense</name>
    <dbReference type="NCBI Taxonomy" id="1367973"/>
    <lineage>
        <taxon>Bacteria</taxon>
        <taxon>Bacillati</taxon>
        <taxon>Actinomycetota</taxon>
        <taxon>Actinomycetes</taxon>
        <taxon>Streptosporangiales</taxon>
        <taxon>Streptosporangiaceae</taxon>
        <taxon>Sinosporangium</taxon>
    </lineage>
</organism>
<reference evidence="1" key="1">
    <citation type="submission" date="2021-01" db="EMBL/GenBank/DDBJ databases">
        <title>Whole genome shotgun sequence of Sinosporangium siamense NBRC 109515.</title>
        <authorList>
            <person name="Komaki H."/>
            <person name="Tamura T."/>
        </authorList>
    </citation>
    <scope>NUCLEOTIDE SEQUENCE</scope>
    <source>
        <strain evidence="1">NBRC 109515</strain>
    </source>
</reference>
<evidence type="ECO:0000313" key="1">
    <source>
        <dbReference type="EMBL" id="GII90456.1"/>
    </source>
</evidence>
<gene>
    <name evidence="1" type="ORF">Ssi02_06870</name>
</gene>
<dbReference type="Proteomes" id="UP000606172">
    <property type="component" value="Unassembled WGS sequence"/>
</dbReference>
<comment type="caution">
    <text evidence="1">The sequence shown here is derived from an EMBL/GenBank/DDBJ whole genome shotgun (WGS) entry which is preliminary data.</text>
</comment>
<accession>A0A919RAM7</accession>